<evidence type="ECO:0000313" key="1">
    <source>
        <dbReference type="EMBL" id="GAA0244892.1"/>
    </source>
</evidence>
<dbReference type="RefSeq" id="WP_344649706.1">
    <property type="nucleotide sequence ID" value="NZ_BAAAGX010000012.1"/>
</dbReference>
<proteinExistence type="predicted"/>
<dbReference type="Proteomes" id="UP001500967">
    <property type="component" value="Unassembled WGS sequence"/>
</dbReference>
<dbReference type="EMBL" id="BAAAGX010000012">
    <property type="protein sequence ID" value="GAA0244892.1"/>
    <property type="molecule type" value="Genomic_DNA"/>
</dbReference>
<keyword evidence="2" id="KW-1185">Reference proteome</keyword>
<accession>A0ABP3DWB5</accession>
<evidence type="ECO:0000313" key="2">
    <source>
        <dbReference type="Proteomes" id="UP001500967"/>
    </source>
</evidence>
<sequence>MPKYAYALKEHEVTHERLKIDDLAVDKNAQRTLNRRRAAAIAAEWVPEAAGTIVVSRRDGINYIVDGQTRTEGGRLAGATEIDAEVHHNLSEADEATLFLFKNRESTRPSAHDEYRIGLTANLPLFVDTEAMLVKHGLQVGSTSTNTVGAVAGILRITEKYGPEVLDRTLSVAEEAWGRNEKTWDGMLLSGIGQFLGRHGDDVNDLELARKISTRGNAYRWHGDVISLASAGGTQQTGTGGRTSVCYGLVVQAWNKGRRANNKIPVTS</sequence>
<dbReference type="InterPro" id="IPR046681">
    <property type="entry name" value="DUF6551"/>
</dbReference>
<organism evidence="1 2">
    <name type="scientific">Cryptosporangium japonicum</name>
    <dbReference type="NCBI Taxonomy" id="80872"/>
    <lineage>
        <taxon>Bacteria</taxon>
        <taxon>Bacillati</taxon>
        <taxon>Actinomycetota</taxon>
        <taxon>Actinomycetes</taxon>
        <taxon>Cryptosporangiales</taxon>
        <taxon>Cryptosporangiaceae</taxon>
        <taxon>Cryptosporangium</taxon>
    </lineage>
</organism>
<dbReference type="Pfam" id="PF20188">
    <property type="entry name" value="DUF6551"/>
    <property type="match status" value="1"/>
</dbReference>
<comment type="caution">
    <text evidence="1">The sequence shown here is derived from an EMBL/GenBank/DDBJ whole genome shotgun (WGS) entry which is preliminary data.</text>
</comment>
<reference evidence="2" key="1">
    <citation type="journal article" date="2019" name="Int. J. Syst. Evol. Microbiol.">
        <title>The Global Catalogue of Microorganisms (GCM) 10K type strain sequencing project: providing services to taxonomists for standard genome sequencing and annotation.</title>
        <authorList>
            <consortium name="The Broad Institute Genomics Platform"/>
            <consortium name="The Broad Institute Genome Sequencing Center for Infectious Disease"/>
            <person name="Wu L."/>
            <person name="Ma J."/>
        </authorList>
    </citation>
    <scope>NUCLEOTIDE SEQUENCE [LARGE SCALE GENOMIC DNA]</scope>
    <source>
        <strain evidence="2">JCM 10425</strain>
    </source>
</reference>
<name>A0ABP3DWB5_9ACTN</name>
<gene>
    <name evidence="1" type="ORF">GCM10009539_32900</name>
</gene>
<protein>
    <submittedName>
        <fullName evidence="1">Uncharacterized protein</fullName>
    </submittedName>
</protein>